<feature type="chain" id="PRO_5001681621" description="DJ-1/PfpI domain-containing protein" evidence="2">
    <location>
        <begin position="23"/>
        <end position="257"/>
    </location>
</feature>
<dbReference type="OrthoDB" id="543156at2759"/>
<sequence length="257" mass="27858">MSRLCSLISIWTILAAMKETTATTKRKLEGASVTSQHPLHSSQEPKAIPRTVTNTPISSAIPVPTSYGFILFPAFEVIDVFGPLSPLNLLSLNQKMNLHLLSNSLSATSTRPHATAMNSANSFFAESIPPTHTHSPPQPPAADIQPHIDFLAATYPKLQYLVTVCTGAGLAARAGVLDGRRATTSKREWNATTSLRPQVNWVSHARWLRDGNVFSGSGVTAAIDTTLAFIEHVYENDTATEIANSIEHTRWPDASYA</sequence>
<dbReference type="Gene3D" id="3.40.50.880">
    <property type="match status" value="1"/>
</dbReference>
<keyword evidence="4" id="KW-1185">Reference proteome</keyword>
<dbReference type="HOGENOM" id="CLU_000445_44_8_1"/>
<dbReference type="RefSeq" id="XP_013261161.1">
    <property type="nucleotide sequence ID" value="XM_013405707.1"/>
</dbReference>
<dbReference type="GeneID" id="25281414"/>
<comment type="caution">
    <text evidence="3">The sequence shown here is derived from an EMBL/GenBank/DDBJ whole genome shotgun (WGS) entry which is preliminary data.</text>
</comment>
<dbReference type="EMBL" id="AMGV01000004">
    <property type="protein sequence ID" value="KEF58571.1"/>
    <property type="molecule type" value="Genomic_DNA"/>
</dbReference>
<dbReference type="InterPro" id="IPR029062">
    <property type="entry name" value="Class_I_gatase-like"/>
</dbReference>
<evidence type="ECO:0000256" key="1">
    <source>
        <dbReference type="SAM" id="MobiDB-lite"/>
    </source>
</evidence>
<keyword evidence="2" id="KW-0732">Signal</keyword>
<feature type="compositionally biased region" description="Polar residues" evidence="1">
    <location>
        <begin position="32"/>
        <end position="44"/>
    </location>
</feature>
<proteinExistence type="predicted"/>
<dbReference type="InterPro" id="IPR052158">
    <property type="entry name" value="INH-QAR"/>
</dbReference>
<evidence type="ECO:0000313" key="4">
    <source>
        <dbReference type="Proteomes" id="UP000027920"/>
    </source>
</evidence>
<protein>
    <recommendedName>
        <fullName evidence="5">DJ-1/PfpI domain-containing protein</fullName>
    </recommendedName>
</protein>
<dbReference type="AlphaFoldDB" id="A0A072PFB2"/>
<name>A0A072PFB2_9EURO</name>
<dbReference type="PANTHER" id="PTHR43130">
    <property type="entry name" value="ARAC-FAMILY TRANSCRIPTIONAL REGULATOR"/>
    <property type="match status" value="1"/>
</dbReference>
<reference evidence="3 4" key="1">
    <citation type="submission" date="2013-03" db="EMBL/GenBank/DDBJ databases">
        <title>The Genome Sequence of Exophiala aquamarina CBS 119918.</title>
        <authorList>
            <consortium name="The Broad Institute Genomics Platform"/>
            <person name="Cuomo C."/>
            <person name="de Hoog S."/>
            <person name="Gorbushina A."/>
            <person name="Walker B."/>
            <person name="Young S.K."/>
            <person name="Zeng Q."/>
            <person name="Gargeya S."/>
            <person name="Fitzgerald M."/>
            <person name="Haas B."/>
            <person name="Abouelleil A."/>
            <person name="Allen A.W."/>
            <person name="Alvarado L."/>
            <person name="Arachchi H.M."/>
            <person name="Berlin A.M."/>
            <person name="Chapman S.B."/>
            <person name="Gainer-Dewar J."/>
            <person name="Goldberg J."/>
            <person name="Griggs A."/>
            <person name="Gujja S."/>
            <person name="Hansen M."/>
            <person name="Howarth C."/>
            <person name="Imamovic A."/>
            <person name="Ireland A."/>
            <person name="Larimer J."/>
            <person name="McCowan C."/>
            <person name="Murphy C."/>
            <person name="Pearson M."/>
            <person name="Poon T.W."/>
            <person name="Priest M."/>
            <person name="Roberts A."/>
            <person name="Saif S."/>
            <person name="Shea T."/>
            <person name="Sisk P."/>
            <person name="Sykes S."/>
            <person name="Wortman J."/>
            <person name="Nusbaum C."/>
            <person name="Birren B."/>
        </authorList>
    </citation>
    <scope>NUCLEOTIDE SEQUENCE [LARGE SCALE GENOMIC DNA]</scope>
    <source>
        <strain evidence="3 4">CBS 119918</strain>
    </source>
</reference>
<dbReference type="PANTHER" id="PTHR43130:SF15">
    <property type="entry name" value="THIJ_PFPI FAMILY PROTEIN (AFU_ORTHOLOGUE AFUA_5G14240)"/>
    <property type="match status" value="1"/>
</dbReference>
<organism evidence="3 4">
    <name type="scientific">Exophiala aquamarina CBS 119918</name>
    <dbReference type="NCBI Taxonomy" id="1182545"/>
    <lineage>
        <taxon>Eukaryota</taxon>
        <taxon>Fungi</taxon>
        <taxon>Dikarya</taxon>
        <taxon>Ascomycota</taxon>
        <taxon>Pezizomycotina</taxon>
        <taxon>Eurotiomycetes</taxon>
        <taxon>Chaetothyriomycetidae</taxon>
        <taxon>Chaetothyriales</taxon>
        <taxon>Herpotrichiellaceae</taxon>
        <taxon>Exophiala</taxon>
    </lineage>
</organism>
<accession>A0A072PFB2</accession>
<feature type="signal peptide" evidence="2">
    <location>
        <begin position="1"/>
        <end position="22"/>
    </location>
</feature>
<dbReference type="STRING" id="1182545.A0A072PFB2"/>
<gene>
    <name evidence="3" type="ORF">A1O9_06497</name>
</gene>
<evidence type="ECO:0000256" key="2">
    <source>
        <dbReference type="SAM" id="SignalP"/>
    </source>
</evidence>
<feature type="region of interest" description="Disordered" evidence="1">
    <location>
        <begin position="27"/>
        <end position="48"/>
    </location>
</feature>
<dbReference type="VEuPathDB" id="FungiDB:A1O9_06497"/>
<evidence type="ECO:0008006" key="5">
    <source>
        <dbReference type="Google" id="ProtNLM"/>
    </source>
</evidence>
<evidence type="ECO:0000313" key="3">
    <source>
        <dbReference type="EMBL" id="KEF58571.1"/>
    </source>
</evidence>
<dbReference type="SUPFAM" id="SSF52317">
    <property type="entry name" value="Class I glutamine amidotransferase-like"/>
    <property type="match status" value="1"/>
</dbReference>
<dbReference type="Proteomes" id="UP000027920">
    <property type="component" value="Unassembled WGS sequence"/>
</dbReference>